<dbReference type="CDD" id="cd24029">
    <property type="entry name" value="ASKHA_NBD_HSP70_DnaK_HscA_HscC"/>
    <property type="match status" value="1"/>
</dbReference>
<evidence type="ECO:0000313" key="8">
    <source>
        <dbReference type="EMBL" id="MBP2417193.1"/>
    </source>
</evidence>
<dbReference type="Pfam" id="PF00012">
    <property type="entry name" value="HSP70"/>
    <property type="match status" value="1"/>
</dbReference>
<evidence type="ECO:0000256" key="6">
    <source>
        <dbReference type="ARBA" id="ARBA00023186"/>
    </source>
</evidence>
<evidence type="ECO:0000256" key="7">
    <source>
        <dbReference type="RuleBase" id="RU003322"/>
    </source>
</evidence>
<keyword evidence="4 7" id="KW-0067">ATP-binding</keyword>
<dbReference type="PROSITE" id="PS00297">
    <property type="entry name" value="HSP70_1"/>
    <property type="match status" value="1"/>
</dbReference>
<evidence type="ECO:0000256" key="2">
    <source>
        <dbReference type="ARBA" id="ARBA00022553"/>
    </source>
</evidence>
<comment type="similarity">
    <text evidence="1 7">Belongs to the heat shock protein 70 family.</text>
</comment>
<keyword evidence="6" id="KW-0143">Chaperone</keyword>
<dbReference type="InterPro" id="IPR043129">
    <property type="entry name" value="ATPase_NBD"/>
</dbReference>
<keyword evidence="5" id="KW-0346">Stress response</keyword>
<keyword evidence="2" id="KW-0597">Phosphoprotein</keyword>
<dbReference type="EMBL" id="JAGIOB010000001">
    <property type="protein sequence ID" value="MBP2417193.1"/>
    <property type="molecule type" value="Genomic_DNA"/>
</dbReference>
<keyword evidence="3 7" id="KW-0547">Nucleotide-binding</keyword>
<evidence type="ECO:0000313" key="9">
    <source>
        <dbReference type="Proteomes" id="UP000758168"/>
    </source>
</evidence>
<proteinExistence type="inferred from homology"/>
<dbReference type="RefSeq" id="WP_210055462.1">
    <property type="nucleotide sequence ID" value="NZ_BAAAMH010000009.1"/>
</dbReference>
<reference evidence="8 9" key="1">
    <citation type="submission" date="2021-03" db="EMBL/GenBank/DDBJ databases">
        <title>Sequencing the genomes of 1000 actinobacteria strains.</title>
        <authorList>
            <person name="Klenk H.-P."/>
        </authorList>
    </citation>
    <scope>NUCLEOTIDE SEQUENCE [LARGE SCALE GENOMIC DNA]</scope>
    <source>
        <strain evidence="8 9">DSM 12936</strain>
    </source>
</reference>
<dbReference type="PROSITE" id="PS00329">
    <property type="entry name" value="HSP70_2"/>
    <property type="match status" value="1"/>
</dbReference>
<dbReference type="SUPFAM" id="SSF100920">
    <property type="entry name" value="Heat shock protein 70kD (HSP70), peptide-binding domain"/>
    <property type="match status" value="1"/>
</dbReference>
<gene>
    <name evidence="8" type="ORF">JOF54_002115</name>
</gene>
<dbReference type="InterPro" id="IPR029047">
    <property type="entry name" value="HSP70_peptide-bd_sf"/>
</dbReference>
<sequence>MSEKPVLGIDLGTTYSCVAQLDDTGRVTVLPNSDGDFTTPSVVFFEDSGNVVVGELAKKETETNADRVVSLIKRHMGEDGYTVTVGDQVLYPQAVSAIILRFVVEDALTELGLDKPAQGEIADVVITVPAYFGAAERSATRDAGKIAGLNVVNIINEPTAAAIAYGVTNAGTDRTVLVYDLGGGTFDVTVIKVSENSIRVIATGGDHSLGGADWDERIADMLAEEFVAQYPDKDDPRADLDSGSPLEVMAEDVKKSLSRKESATVTVIAHGERAKIELTRSAVLERTDDLVARTVDFTRQVLDAAAAKGVDHIDDLLLVGGMSRFPVIAQRLAADFKELPEPRLTDPDQIVAKGAALFAAREVAELDDNEVGADPSRSRLLPGGEDLEIINVTSKGYGIKVVKDQHDKVGHIEWLIHPNDELPTSPSDTFHTVMANQTEVHIEIYESTTDILSDVLTEHVLLVDGDLAGLPSGKPANQPIQVNYNLGDDGILRATANSGGRELKIEAKISGATPQEVLDAPLPYIQR</sequence>
<evidence type="ECO:0000256" key="4">
    <source>
        <dbReference type="ARBA" id="ARBA00022840"/>
    </source>
</evidence>
<evidence type="ECO:0000256" key="1">
    <source>
        <dbReference type="ARBA" id="ARBA00007381"/>
    </source>
</evidence>
<dbReference type="Gene3D" id="3.30.420.40">
    <property type="match status" value="2"/>
</dbReference>
<name>A0ABS4ZAC7_9ACTN</name>
<protein>
    <submittedName>
        <fullName evidence="8">Molecular chaperone DnaK</fullName>
    </submittedName>
</protein>
<dbReference type="InterPro" id="IPR018181">
    <property type="entry name" value="Heat_shock_70_CS"/>
</dbReference>
<organism evidence="8 9">
    <name type="scientific">Microlunatus capsulatus</name>
    <dbReference type="NCBI Taxonomy" id="99117"/>
    <lineage>
        <taxon>Bacteria</taxon>
        <taxon>Bacillati</taxon>
        <taxon>Actinomycetota</taxon>
        <taxon>Actinomycetes</taxon>
        <taxon>Propionibacteriales</taxon>
        <taxon>Propionibacteriaceae</taxon>
        <taxon>Microlunatus</taxon>
    </lineage>
</organism>
<evidence type="ECO:0000256" key="5">
    <source>
        <dbReference type="ARBA" id="ARBA00023016"/>
    </source>
</evidence>
<dbReference type="Gene3D" id="2.60.34.10">
    <property type="entry name" value="Substrate Binding Domain Of DNAk, Chain A, domain 1"/>
    <property type="match status" value="1"/>
</dbReference>
<dbReference type="SUPFAM" id="SSF53067">
    <property type="entry name" value="Actin-like ATPase domain"/>
    <property type="match status" value="2"/>
</dbReference>
<evidence type="ECO:0000256" key="3">
    <source>
        <dbReference type="ARBA" id="ARBA00022741"/>
    </source>
</evidence>
<dbReference type="PANTHER" id="PTHR19375">
    <property type="entry name" value="HEAT SHOCK PROTEIN 70KDA"/>
    <property type="match status" value="1"/>
</dbReference>
<dbReference type="PRINTS" id="PR00301">
    <property type="entry name" value="HEATSHOCK70"/>
</dbReference>
<dbReference type="Proteomes" id="UP000758168">
    <property type="component" value="Unassembled WGS sequence"/>
</dbReference>
<dbReference type="Gene3D" id="3.90.640.10">
    <property type="entry name" value="Actin, Chain A, domain 4"/>
    <property type="match status" value="1"/>
</dbReference>
<keyword evidence="9" id="KW-1185">Reference proteome</keyword>
<accession>A0ABS4ZAC7</accession>
<dbReference type="InterPro" id="IPR013126">
    <property type="entry name" value="Hsp_70_fam"/>
</dbReference>
<comment type="caution">
    <text evidence="8">The sequence shown here is derived from an EMBL/GenBank/DDBJ whole genome shotgun (WGS) entry which is preliminary data.</text>
</comment>